<organism evidence="1 2">
    <name type="scientific">Pedobacter westerhofensis</name>
    <dbReference type="NCBI Taxonomy" id="425512"/>
    <lineage>
        <taxon>Bacteria</taxon>
        <taxon>Pseudomonadati</taxon>
        <taxon>Bacteroidota</taxon>
        <taxon>Sphingobacteriia</taxon>
        <taxon>Sphingobacteriales</taxon>
        <taxon>Sphingobacteriaceae</taxon>
        <taxon>Pedobacter</taxon>
    </lineage>
</organism>
<dbReference type="EMBL" id="FXTN01000002">
    <property type="protein sequence ID" value="SMO46037.1"/>
    <property type="molecule type" value="Genomic_DNA"/>
</dbReference>
<proteinExistence type="predicted"/>
<evidence type="ECO:0000313" key="2">
    <source>
        <dbReference type="Proteomes" id="UP000320300"/>
    </source>
</evidence>
<sequence>MMLSNGTIIGKWLINITSRIQQSKHLKKIVT</sequence>
<dbReference type="Proteomes" id="UP000320300">
    <property type="component" value="Unassembled WGS sequence"/>
</dbReference>
<reference evidence="1 2" key="1">
    <citation type="submission" date="2017-05" db="EMBL/GenBank/DDBJ databases">
        <authorList>
            <person name="Varghese N."/>
            <person name="Submissions S."/>
        </authorList>
    </citation>
    <scope>NUCLEOTIDE SEQUENCE [LARGE SCALE GENOMIC DNA]</scope>
    <source>
        <strain evidence="1 2">DSM 19036</strain>
    </source>
</reference>
<gene>
    <name evidence="1" type="ORF">SAMN06265348_102276</name>
</gene>
<name>A0A521BG11_9SPHI</name>
<evidence type="ECO:0000313" key="1">
    <source>
        <dbReference type="EMBL" id="SMO46037.1"/>
    </source>
</evidence>
<keyword evidence="2" id="KW-1185">Reference proteome</keyword>
<accession>A0A521BG11</accession>
<dbReference type="AlphaFoldDB" id="A0A521BG11"/>
<protein>
    <submittedName>
        <fullName evidence="1">Uncharacterized protein</fullName>
    </submittedName>
</protein>